<name>A0A836KD19_9TRYP</name>
<dbReference type="KEGG" id="lmat:92512621"/>
<evidence type="ECO:0008006" key="4">
    <source>
        <dbReference type="Google" id="ProtNLM"/>
    </source>
</evidence>
<reference evidence="3" key="2">
    <citation type="journal article" date="2021" name="Sci. Data">
        <title>Chromosome-scale genome sequencing, assembly and annotation of six genomes from subfamily Leishmaniinae.</title>
        <authorList>
            <person name="Almutairi H."/>
            <person name="Urbaniak M.D."/>
            <person name="Bates M.D."/>
            <person name="Jariyapan N."/>
            <person name="Kwakye-Nuako G."/>
            <person name="Thomaz Soccol V."/>
            <person name="Al-Salem W.S."/>
            <person name="Dillon R.J."/>
            <person name="Bates P.A."/>
            <person name="Gatherer D."/>
        </authorList>
    </citation>
    <scope>NUCLEOTIDE SEQUENCE [LARGE SCALE GENOMIC DNA]</scope>
</reference>
<evidence type="ECO:0000313" key="2">
    <source>
        <dbReference type="EMBL" id="KAG5469311.1"/>
    </source>
</evidence>
<dbReference type="Proteomes" id="UP000673552">
    <property type="component" value="Unassembled WGS sequence"/>
</dbReference>
<comment type="caution">
    <text evidence="2">The sequence shown here is derived from an EMBL/GenBank/DDBJ whole genome shotgun (WGS) entry which is preliminary data.</text>
</comment>
<accession>A0A836KD19</accession>
<sequence>MMFGRSHAPQKEWGSMYFYEKLHHLIDHTSNFVISKVDWWLPSVAVGMALSLFILGGPEAVPQAASIVLPSATPAVTAPPFAMLEGPQSGAAPEDDEEFQ</sequence>
<keyword evidence="3" id="KW-1185">Reference proteome</keyword>
<feature type="region of interest" description="Disordered" evidence="1">
    <location>
        <begin position="80"/>
        <end position="100"/>
    </location>
</feature>
<dbReference type="OrthoDB" id="248858at2759"/>
<dbReference type="EMBL" id="JAFEUZ010000033">
    <property type="protein sequence ID" value="KAG5469311.1"/>
    <property type="molecule type" value="Genomic_DNA"/>
</dbReference>
<reference evidence="3" key="1">
    <citation type="journal article" date="2021" name="Microbiol. Resour. Announc.">
        <title>LGAAP: Leishmaniinae Genome Assembly and Annotation Pipeline.</title>
        <authorList>
            <person name="Almutairi H."/>
            <person name="Urbaniak M.D."/>
            <person name="Bates M.D."/>
            <person name="Jariyapan N."/>
            <person name="Kwakye-Nuako G."/>
            <person name="Thomaz-Soccol V."/>
            <person name="Al-Salem W.S."/>
            <person name="Dillon R.J."/>
            <person name="Bates P.A."/>
            <person name="Gatherer D."/>
        </authorList>
    </citation>
    <scope>NUCLEOTIDE SEQUENCE [LARGE SCALE GENOMIC DNA]</scope>
</reference>
<proteinExistence type="predicted"/>
<organism evidence="2 3">
    <name type="scientific">Leishmania martiniquensis</name>
    <dbReference type="NCBI Taxonomy" id="1580590"/>
    <lineage>
        <taxon>Eukaryota</taxon>
        <taxon>Discoba</taxon>
        <taxon>Euglenozoa</taxon>
        <taxon>Kinetoplastea</taxon>
        <taxon>Metakinetoplastina</taxon>
        <taxon>Trypanosomatida</taxon>
        <taxon>Trypanosomatidae</taxon>
        <taxon>Leishmaniinae</taxon>
        <taxon>Leishmania</taxon>
    </lineage>
</organism>
<gene>
    <name evidence="2" type="ORF">LSCM1_02526</name>
</gene>
<dbReference type="GeneID" id="92512621"/>
<dbReference type="AlphaFoldDB" id="A0A836KD19"/>
<evidence type="ECO:0000313" key="3">
    <source>
        <dbReference type="Proteomes" id="UP000673552"/>
    </source>
</evidence>
<dbReference type="RefSeq" id="XP_067175484.1">
    <property type="nucleotide sequence ID" value="XM_067320109.1"/>
</dbReference>
<protein>
    <recommendedName>
        <fullName evidence="4">Archaic translocase of outer membrane 11 kDa subunit</fullName>
    </recommendedName>
</protein>
<evidence type="ECO:0000256" key="1">
    <source>
        <dbReference type="SAM" id="MobiDB-lite"/>
    </source>
</evidence>